<accession>D7FLK4</accession>
<evidence type="ECO:0000256" key="1">
    <source>
        <dbReference type="SAM" id="MobiDB-lite"/>
    </source>
</evidence>
<proteinExistence type="predicted"/>
<dbReference type="EMBL" id="FN648453">
    <property type="protein sequence ID" value="CBJ26243.1"/>
    <property type="molecule type" value="Genomic_DNA"/>
</dbReference>
<feature type="region of interest" description="Disordered" evidence="1">
    <location>
        <begin position="32"/>
        <end position="72"/>
    </location>
</feature>
<dbReference type="GO" id="GO:0046983">
    <property type="term" value="F:protein dimerization activity"/>
    <property type="evidence" value="ECO:0007669"/>
    <property type="project" value="InterPro"/>
</dbReference>
<dbReference type="Pfam" id="PF05699">
    <property type="entry name" value="Dimer_Tnp_hAT"/>
    <property type="match status" value="1"/>
</dbReference>
<feature type="compositionally biased region" description="Polar residues" evidence="1">
    <location>
        <begin position="59"/>
        <end position="72"/>
    </location>
</feature>
<dbReference type="SUPFAM" id="SSF53098">
    <property type="entry name" value="Ribonuclease H-like"/>
    <property type="match status" value="1"/>
</dbReference>
<feature type="compositionally biased region" description="Acidic residues" evidence="1">
    <location>
        <begin position="695"/>
        <end position="718"/>
    </location>
</feature>
<dbReference type="InterPro" id="IPR012337">
    <property type="entry name" value="RNaseH-like_sf"/>
</dbReference>
<dbReference type="OrthoDB" id="5980003at2759"/>
<evidence type="ECO:0000313" key="5">
    <source>
        <dbReference type="Proteomes" id="UP000002630"/>
    </source>
</evidence>
<organism evidence="3 5">
    <name type="scientific">Ectocarpus siliculosus</name>
    <name type="common">Brown alga</name>
    <name type="synonym">Conferva siliculosa</name>
    <dbReference type="NCBI Taxonomy" id="2880"/>
    <lineage>
        <taxon>Eukaryota</taxon>
        <taxon>Sar</taxon>
        <taxon>Stramenopiles</taxon>
        <taxon>Ochrophyta</taxon>
        <taxon>PX clade</taxon>
        <taxon>Phaeophyceae</taxon>
        <taxon>Ectocarpales</taxon>
        <taxon>Ectocarpaceae</taxon>
        <taxon>Ectocarpus</taxon>
    </lineage>
</organism>
<reference evidence="3 5" key="1">
    <citation type="journal article" date="2010" name="Nature">
        <title>The Ectocarpus genome and the independent evolution of multicellularity in brown algae.</title>
        <authorList>
            <person name="Cock J.M."/>
            <person name="Sterck L."/>
            <person name="Rouze P."/>
            <person name="Scornet D."/>
            <person name="Allen A.E."/>
            <person name="Amoutzias G."/>
            <person name="Anthouard V."/>
            <person name="Artiguenave F."/>
            <person name="Aury J.M."/>
            <person name="Badger J.H."/>
            <person name="Beszteri B."/>
            <person name="Billiau K."/>
            <person name="Bonnet E."/>
            <person name="Bothwell J.H."/>
            <person name="Bowler C."/>
            <person name="Boyen C."/>
            <person name="Brownlee C."/>
            <person name="Carrano C.J."/>
            <person name="Charrier B."/>
            <person name="Cho G.Y."/>
            <person name="Coelho S.M."/>
            <person name="Collen J."/>
            <person name="Corre E."/>
            <person name="Da Silva C."/>
            <person name="Delage L."/>
            <person name="Delaroque N."/>
            <person name="Dittami S.M."/>
            <person name="Doulbeau S."/>
            <person name="Elias M."/>
            <person name="Farnham G."/>
            <person name="Gachon C.M."/>
            <person name="Gschloessl B."/>
            <person name="Heesch S."/>
            <person name="Jabbari K."/>
            <person name="Jubin C."/>
            <person name="Kawai H."/>
            <person name="Kimura K."/>
            <person name="Kloareg B."/>
            <person name="Kupper F.C."/>
            <person name="Lang D."/>
            <person name="Le Bail A."/>
            <person name="Leblanc C."/>
            <person name="Lerouge P."/>
            <person name="Lohr M."/>
            <person name="Lopez P.J."/>
            <person name="Martens C."/>
            <person name="Maumus F."/>
            <person name="Michel G."/>
            <person name="Miranda-Saavedra D."/>
            <person name="Morales J."/>
            <person name="Moreau H."/>
            <person name="Motomura T."/>
            <person name="Nagasato C."/>
            <person name="Napoli C.A."/>
            <person name="Nelson D.R."/>
            <person name="Nyvall-Collen P."/>
            <person name="Peters A.F."/>
            <person name="Pommier C."/>
            <person name="Potin P."/>
            <person name="Poulain J."/>
            <person name="Quesneville H."/>
            <person name="Read B."/>
            <person name="Rensing S.A."/>
            <person name="Ritter A."/>
            <person name="Rousvoal S."/>
            <person name="Samanta M."/>
            <person name="Samson G."/>
            <person name="Schroeder D.C."/>
            <person name="Segurens B."/>
            <person name="Strittmatter M."/>
            <person name="Tonon T."/>
            <person name="Tregear J.W."/>
            <person name="Valentin K."/>
            <person name="von Dassow P."/>
            <person name="Yamagishi T."/>
            <person name="Van de Peer Y."/>
            <person name="Wincker P."/>
        </authorList>
    </citation>
    <scope>NUCLEOTIDE SEQUENCE [LARGE SCALE GENOMIC DNA]</scope>
    <source>
        <strain evidence="3">Ec 32</strain>
        <strain evidence="5">Ec32 / CCAP1310/4</strain>
    </source>
</reference>
<evidence type="ECO:0000313" key="4">
    <source>
        <dbReference type="EMBL" id="CBJ26243.1"/>
    </source>
</evidence>
<dbReference type="Proteomes" id="UP000002630">
    <property type="component" value="Linkage Group LG09"/>
</dbReference>
<feature type="domain" description="HAT C-terminal dimerisation" evidence="2">
    <location>
        <begin position="588"/>
        <end position="663"/>
    </location>
</feature>
<feature type="region of interest" description="Disordered" evidence="1">
    <location>
        <begin position="670"/>
        <end position="718"/>
    </location>
</feature>
<dbReference type="InterPro" id="IPR008906">
    <property type="entry name" value="HATC_C_dom"/>
</dbReference>
<dbReference type="OMA" id="FATHFED"/>
<keyword evidence="5" id="KW-1185">Reference proteome</keyword>
<name>D7FLK4_ECTSI</name>
<protein>
    <recommendedName>
        <fullName evidence="2">HAT C-terminal dimerisation domain-containing protein</fullName>
    </recommendedName>
</protein>
<gene>
    <name evidence="3" type="ORF">Esi_0016_0106</name>
    <name evidence="4" type="ORF">Esi_0027_0164</name>
</gene>
<dbReference type="Proteomes" id="UP000002630">
    <property type="component" value="Linkage Group LG12"/>
</dbReference>
<evidence type="ECO:0000259" key="2">
    <source>
        <dbReference type="Pfam" id="PF05699"/>
    </source>
</evidence>
<evidence type="ECO:0000313" key="3">
    <source>
        <dbReference type="EMBL" id="CBJ25820.1"/>
    </source>
</evidence>
<dbReference type="EMBL" id="FN648143">
    <property type="protein sequence ID" value="CBJ25820.1"/>
    <property type="molecule type" value="Genomic_DNA"/>
</dbReference>
<dbReference type="InParanoid" id="D7FLK4"/>
<sequence>MDKFVQPYVPGSNEAAHIFVLANKPAAAAAGRQRRSVAAAPATGASDNSTGKRSRGVNGLSSSNPKTISASSRCRTFPGEGLVVSAGALYCEPCAKRLGTCLSTIRAHCGLLKDGSHKAEPNQHMQKLEVHLAAEFEAPNRKTRFTQYCNKRRAVYGKTVDPEVNDKRCKLITQVMGAGISLSKLDPLRSMFTSLGADMVGSSKSKEYIGFINEEQIRSIRQDILGKDIGIAIDGTPFNGTETFGVVVRAVGKDLAVIKRLVSLRMLESAMNNRNIAAEVIDVVRDRLDISDRNLVKSFQFDGCAANRKAMRDVLPGFFSQAVYIACCSHLMDNSGKQIDAPRASDFMLKTSSVFSYSFHAKRELVNRAGKTWPRFVNHRWGSKAEVFEFLSTQLPAIEDFIRTFRNSDGRRNKTCQALQDKYLDNVHERRFLLLELAMYRDVLLTFKTACLALEGDDALVFKAYDIIQKVVTTLRLDDLNAYVSLPNVEALLRGNHEGTPDEATLASLRSHVTGCLKDIRSYSSSQFGDGMEVKFRRELDLFKAARIINHVHVRQQPLDDIDPEVLSIFPFISSGDITNLRAEMPEYMNAVTRVRSTYPVRSFWVDNASTLPAWYAVVEKLWLVQPSSAMMERVFSVLNNVFGKQQLSCLNDLVETTVMVRFNETDRTKGSAAQAAALDDEEEHEGGPAQAAALEDEDDEDEGDEDEDEEDTGSGQD</sequence>
<dbReference type="AlphaFoldDB" id="D7FLK4"/>